<proteinExistence type="predicted"/>
<sequence>MGLTFQAKLEGIHKEEADLVRRGLETTNKLSDWYKEKLTSLDKRSRLLNQRLVALDPAVHEQKLNFLRAHVTELNRRMVALMETSERGFPTHVNLQKNNLPQPQDDQLLWLYRQNEMLNQELGDKVRMLDDLRREKENGDRLAVTRIQPSRPVPIHHRPSAFVRPAFQSQPMHHVAASPIKTYDTLM</sequence>
<dbReference type="WBParaSite" id="Hba_09535">
    <property type="protein sequence ID" value="Hba_09535"/>
    <property type="gene ID" value="Hba_09535"/>
</dbReference>
<dbReference type="PANTHER" id="PTHR14907:SF2">
    <property type="entry name" value="SUPPRESSOR APC DOMAIN-CONTAINING PROTEIN 2"/>
    <property type="match status" value="1"/>
</dbReference>
<evidence type="ECO:0000313" key="1">
    <source>
        <dbReference type="Proteomes" id="UP000095283"/>
    </source>
</evidence>
<keyword evidence="1" id="KW-1185">Reference proteome</keyword>
<accession>A0A1I7WWK3</accession>
<evidence type="ECO:0000313" key="2">
    <source>
        <dbReference type="WBParaSite" id="Hba_09535"/>
    </source>
</evidence>
<dbReference type="Proteomes" id="UP000095283">
    <property type="component" value="Unplaced"/>
</dbReference>
<organism evidence="1 2">
    <name type="scientific">Heterorhabditis bacteriophora</name>
    <name type="common">Entomopathogenic nematode worm</name>
    <dbReference type="NCBI Taxonomy" id="37862"/>
    <lineage>
        <taxon>Eukaryota</taxon>
        <taxon>Metazoa</taxon>
        <taxon>Ecdysozoa</taxon>
        <taxon>Nematoda</taxon>
        <taxon>Chromadorea</taxon>
        <taxon>Rhabditida</taxon>
        <taxon>Rhabditina</taxon>
        <taxon>Rhabditomorpha</taxon>
        <taxon>Strongyloidea</taxon>
        <taxon>Heterorhabditidae</taxon>
        <taxon>Heterorhabditis</taxon>
    </lineage>
</organism>
<dbReference type="AlphaFoldDB" id="A0A1I7WWK3"/>
<dbReference type="Pfam" id="PF11414">
    <property type="entry name" value="Suppressor_APC"/>
    <property type="match status" value="1"/>
</dbReference>
<name>A0A1I7WWK3_HETBA</name>
<reference evidence="2" key="1">
    <citation type="submission" date="2016-11" db="UniProtKB">
        <authorList>
            <consortium name="WormBaseParasite"/>
        </authorList>
    </citation>
    <scope>IDENTIFICATION</scope>
</reference>
<dbReference type="PANTHER" id="PTHR14907">
    <property type="entry name" value="FI14130P"/>
    <property type="match status" value="1"/>
</dbReference>
<protein>
    <submittedName>
        <fullName evidence="2">Suppressor APC domain-containing protein 2</fullName>
    </submittedName>
</protein>
<dbReference type="InterPro" id="IPR026828">
    <property type="entry name" value="SAPC2_1/2"/>
</dbReference>